<dbReference type="Proteomes" id="UP000250140">
    <property type="component" value="Unassembled WGS sequence"/>
</dbReference>
<dbReference type="AlphaFoldDB" id="A0A8E2F181"/>
<evidence type="ECO:0000313" key="2">
    <source>
        <dbReference type="Proteomes" id="UP000250140"/>
    </source>
</evidence>
<protein>
    <recommendedName>
        <fullName evidence="3">Ankyrin repeat protein</fullName>
    </recommendedName>
</protein>
<proteinExistence type="predicted"/>
<evidence type="ECO:0000313" key="1">
    <source>
        <dbReference type="EMBL" id="OCL08710.1"/>
    </source>
</evidence>
<dbReference type="EMBL" id="KV749607">
    <property type="protein sequence ID" value="OCL08710.1"/>
    <property type="molecule type" value="Genomic_DNA"/>
</dbReference>
<name>A0A8E2F181_9PEZI</name>
<sequence>MSSDEAIYDAVSFLLPSNKFSYSIYDLPHRMMPEFLQNPNPLNTSFLPSVIKSEHKEAVELLFMYGIEISLKDASGWSPLLRVAS</sequence>
<evidence type="ECO:0008006" key="3">
    <source>
        <dbReference type="Google" id="ProtNLM"/>
    </source>
</evidence>
<organism evidence="1 2">
    <name type="scientific">Glonium stellatum</name>
    <dbReference type="NCBI Taxonomy" id="574774"/>
    <lineage>
        <taxon>Eukaryota</taxon>
        <taxon>Fungi</taxon>
        <taxon>Dikarya</taxon>
        <taxon>Ascomycota</taxon>
        <taxon>Pezizomycotina</taxon>
        <taxon>Dothideomycetes</taxon>
        <taxon>Pleosporomycetidae</taxon>
        <taxon>Gloniales</taxon>
        <taxon>Gloniaceae</taxon>
        <taxon>Glonium</taxon>
    </lineage>
</organism>
<gene>
    <name evidence="1" type="ORF">AOQ84DRAFT_376503</name>
</gene>
<keyword evidence="2" id="KW-1185">Reference proteome</keyword>
<reference evidence="1 2" key="1">
    <citation type="journal article" date="2016" name="Nat. Commun.">
        <title>Ectomycorrhizal ecology is imprinted in the genome of the dominant symbiotic fungus Cenococcum geophilum.</title>
        <authorList>
            <consortium name="DOE Joint Genome Institute"/>
            <person name="Peter M."/>
            <person name="Kohler A."/>
            <person name="Ohm R.A."/>
            <person name="Kuo A."/>
            <person name="Krutzmann J."/>
            <person name="Morin E."/>
            <person name="Arend M."/>
            <person name="Barry K.W."/>
            <person name="Binder M."/>
            <person name="Choi C."/>
            <person name="Clum A."/>
            <person name="Copeland A."/>
            <person name="Grisel N."/>
            <person name="Haridas S."/>
            <person name="Kipfer T."/>
            <person name="LaButti K."/>
            <person name="Lindquist E."/>
            <person name="Lipzen A."/>
            <person name="Maire R."/>
            <person name="Meier B."/>
            <person name="Mihaltcheva S."/>
            <person name="Molinier V."/>
            <person name="Murat C."/>
            <person name="Poggeler S."/>
            <person name="Quandt C.A."/>
            <person name="Sperisen C."/>
            <person name="Tritt A."/>
            <person name="Tisserant E."/>
            <person name="Crous P.W."/>
            <person name="Henrissat B."/>
            <person name="Nehls U."/>
            <person name="Egli S."/>
            <person name="Spatafora J.W."/>
            <person name="Grigoriev I.V."/>
            <person name="Martin F.M."/>
        </authorList>
    </citation>
    <scope>NUCLEOTIDE SEQUENCE [LARGE SCALE GENOMIC DNA]</scope>
    <source>
        <strain evidence="1 2">CBS 207.34</strain>
    </source>
</reference>
<accession>A0A8E2F181</accession>